<sequence length="418" mass="47955">MDIVKQDKRQSTRYMGANWQGMPPPVSLKPNDTLICCDLRNSQLDGLDLSGVEFFGCRLNGTSFRAAILRETRFIGCFSSDEASPTDFSNSILENIRFECSHINFKDPTLAESLWGDLLMVSDLLDPRYPIGKWPIEVAEVATQTLSARNDIRYEAAIALGELNNPVVTPLLGCLLADPEWEVRSVGLQVLANLRQEQFFQRDRCLLEWMFFRLGDEHSIVRYTALELVESILPPDDILLTAIEQIMRGSFAEQQVSLRSVIRVCETDRYSQLLKRLDQFVLPVIYKMMAGSAEDQLAGLYAAIDLCAIDKIYYRLIDRHIIKSLQSSEDAEVQEQASELRQLMSNPYIFPGLLQNYSEFKQKTTGGQELAELLKTLKRDHQEELSYHITKYKVEPSKIWKTMPPKRPHLINQRPWLR</sequence>
<dbReference type="SUPFAM" id="SSF141571">
    <property type="entry name" value="Pentapeptide repeat-like"/>
    <property type="match status" value="1"/>
</dbReference>
<gene>
    <name evidence="3" type="ORF">J0895_12275</name>
</gene>
<evidence type="ECO:0000313" key="4">
    <source>
        <dbReference type="Proteomes" id="UP000664844"/>
    </source>
</evidence>
<name>A0ABS3FRY3_9CYAN</name>
<accession>A0ABS3FRY3</accession>
<evidence type="ECO:0000256" key="1">
    <source>
        <dbReference type="ARBA" id="ARBA00022549"/>
    </source>
</evidence>
<dbReference type="SUPFAM" id="SSF48371">
    <property type="entry name" value="ARM repeat"/>
    <property type="match status" value="1"/>
</dbReference>
<dbReference type="Pfam" id="PF00805">
    <property type="entry name" value="Pentapeptide"/>
    <property type="match status" value="1"/>
</dbReference>
<organism evidence="3 4">
    <name type="scientific">Phormidium pseudopriestleyi FRX01</name>
    <dbReference type="NCBI Taxonomy" id="1759528"/>
    <lineage>
        <taxon>Bacteria</taxon>
        <taxon>Bacillati</taxon>
        <taxon>Cyanobacteriota</taxon>
        <taxon>Cyanophyceae</taxon>
        <taxon>Oscillatoriophycideae</taxon>
        <taxon>Oscillatoriales</taxon>
        <taxon>Oscillatoriaceae</taxon>
        <taxon>Phormidium</taxon>
    </lineage>
</organism>
<keyword evidence="1" id="KW-0042">Antenna complex</keyword>
<proteinExistence type="predicted"/>
<keyword evidence="2" id="KW-0605">Phycobilisome</keyword>
<dbReference type="InterPro" id="IPR001646">
    <property type="entry name" value="5peptide_repeat"/>
</dbReference>
<dbReference type="Gene3D" id="1.25.10.10">
    <property type="entry name" value="Leucine-rich Repeat Variant"/>
    <property type="match status" value="1"/>
</dbReference>
<dbReference type="Gene3D" id="2.160.20.80">
    <property type="entry name" value="E3 ubiquitin-protein ligase SopA"/>
    <property type="match status" value="1"/>
</dbReference>
<evidence type="ECO:0000256" key="2">
    <source>
        <dbReference type="ARBA" id="ARBA00022738"/>
    </source>
</evidence>
<evidence type="ECO:0000313" key="3">
    <source>
        <dbReference type="EMBL" id="MBO0349875.1"/>
    </source>
</evidence>
<keyword evidence="4" id="KW-1185">Reference proteome</keyword>
<dbReference type="RefSeq" id="WP_207088380.1">
    <property type="nucleotide sequence ID" value="NZ_JAFLQW010000329.1"/>
</dbReference>
<dbReference type="Proteomes" id="UP000664844">
    <property type="component" value="Unassembled WGS sequence"/>
</dbReference>
<dbReference type="EMBL" id="JAFLQW010000329">
    <property type="protein sequence ID" value="MBO0349875.1"/>
    <property type="molecule type" value="Genomic_DNA"/>
</dbReference>
<dbReference type="InterPro" id="IPR011989">
    <property type="entry name" value="ARM-like"/>
</dbReference>
<protein>
    <submittedName>
        <fullName evidence="3">Pentapeptide repeat-containing protein</fullName>
    </submittedName>
</protein>
<dbReference type="InterPro" id="IPR016024">
    <property type="entry name" value="ARM-type_fold"/>
</dbReference>
<reference evidence="3 4" key="1">
    <citation type="submission" date="2021-03" db="EMBL/GenBank/DDBJ databases">
        <title>Metabolic Capacity of the Antarctic Cyanobacterium Phormidium pseudopriestleyi that Sustains Oxygenic Photosynthesis in the Presence of Hydrogen Sulfide.</title>
        <authorList>
            <person name="Lumian J.E."/>
            <person name="Jungblut A.D."/>
            <person name="Dillon M.L."/>
            <person name="Hawes I."/>
            <person name="Doran P.T."/>
            <person name="Mackey T.J."/>
            <person name="Dick G.J."/>
            <person name="Grettenberger C.L."/>
            <person name="Sumner D.Y."/>
        </authorList>
    </citation>
    <scope>NUCLEOTIDE SEQUENCE [LARGE SCALE GENOMIC DNA]</scope>
    <source>
        <strain evidence="3 4">FRX01</strain>
    </source>
</reference>
<comment type="caution">
    <text evidence="3">The sequence shown here is derived from an EMBL/GenBank/DDBJ whole genome shotgun (WGS) entry which is preliminary data.</text>
</comment>